<keyword evidence="3" id="KW-1185">Reference proteome</keyword>
<evidence type="ECO:0000313" key="2">
    <source>
        <dbReference type="EMBL" id="KAK9671197.1"/>
    </source>
</evidence>
<evidence type="ECO:0000256" key="1">
    <source>
        <dbReference type="SAM" id="Phobius"/>
    </source>
</evidence>
<evidence type="ECO:0000313" key="3">
    <source>
        <dbReference type="Proteomes" id="UP001443914"/>
    </source>
</evidence>
<keyword evidence="1" id="KW-0472">Membrane</keyword>
<dbReference type="AlphaFoldDB" id="A0AAW1H1Y5"/>
<organism evidence="2 3">
    <name type="scientific">Saponaria officinalis</name>
    <name type="common">Common soapwort</name>
    <name type="synonym">Lychnis saponaria</name>
    <dbReference type="NCBI Taxonomy" id="3572"/>
    <lineage>
        <taxon>Eukaryota</taxon>
        <taxon>Viridiplantae</taxon>
        <taxon>Streptophyta</taxon>
        <taxon>Embryophyta</taxon>
        <taxon>Tracheophyta</taxon>
        <taxon>Spermatophyta</taxon>
        <taxon>Magnoliopsida</taxon>
        <taxon>eudicotyledons</taxon>
        <taxon>Gunneridae</taxon>
        <taxon>Pentapetalae</taxon>
        <taxon>Caryophyllales</taxon>
        <taxon>Caryophyllaceae</taxon>
        <taxon>Caryophylleae</taxon>
        <taxon>Saponaria</taxon>
    </lineage>
</organism>
<dbReference type="EMBL" id="JBDFQZ010000012">
    <property type="protein sequence ID" value="KAK9671197.1"/>
    <property type="molecule type" value="Genomic_DNA"/>
</dbReference>
<accession>A0AAW1H1Y5</accession>
<keyword evidence="1" id="KW-1133">Transmembrane helix</keyword>
<dbReference type="Proteomes" id="UP001443914">
    <property type="component" value="Unassembled WGS sequence"/>
</dbReference>
<comment type="caution">
    <text evidence="2">The sequence shown here is derived from an EMBL/GenBank/DDBJ whole genome shotgun (WGS) entry which is preliminary data.</text>
</comment>
<reference evidence="2" key="1">
    <citation type="submission" date="2024-03" db="EMBL/GenBank/DDBJ databases">
        <title>WGS assembly of Saponaria officinalis var. Norfolk2.</title>
        <authorList>
            <person name="Jenkins J."/>
            <person name="Shu S."/>
            <person name="Grimwood J."/>
            <person name="Barry K."/>
            <person name="Goodstein D."/>
            <person name="Schmutz J."/>
            <person name="Leebens-Mack J."/>
            <person name="Osbourn A."/>
        </authorList>
    </citation>
    <scope>NUCLEOTIDE SEQUENCE [LARGE SCALE GENOMIC DNA]</scope>
    <source>
        <strain evidence="2">JIC</strain>
    </source>
</reference>
<name>A0AAW1H1Y5_SAPOF</name>
<keyword evidence="1" id="KW-0812">Transmembrane</keyword>
<gene>
    <name evidence="2" type="ORF">RND81_12G012800</name>
</gene>
<protein>
    <submittedName>
        <fullName evidence="2">Uncharacterized protein</fullName>
    </submittedName>
</protein>
<feature type="transmembrane region" description="Helical" evidence="1">
    <location>
        <begin position="12"/>
        <end position="31"/>
    </location>
</feature>
<proteinExistence type="predicted"/>
<sequence length="123" mass="14422">MLLAIWSMMKFIENFAIAILILSIPFKLVYFRNRSTLLCCYFYNESIFTQSPSIIFTLLTSHELSLITLIYNVKAIYDKLSLSSEIPHVTHIYNVKINYDKARMQLHFASKNKPYHHSIVSQL</sequence>